<sequence length="725" mass="78168">MATIRTAIQIYDGMSPAFRSMNNAMNIVLNSFESLQRASGNAIDTASIQAARQELARAESSFDQIEEQIRQADRQQQNLNNSINNGTSAANGFLSKIGAMVAAYLSFQTGKSLMNTSDEYTNSTARIDMMNDGLQSTKELQEMIFRAAQRSYGAYSQTADMVGKIGMNAGAAFNSSSEVVQFAELLNKQFGIAGTNVEGIHSATLQLTQALGSGVLRGEELNAVFEAAPSIIQTIADYLEVDIGKIREMAKEGLLSAEIVKNAMFAATDEINSKFASMPLTWSQIFAYIRNEALWAFRPLLESINKVANSERIQGFLSSLSNSFTTLSSVVVSVFNIITSIGSFIYDNWSLIAPVVGTATAAIVAYTSALLIVKAASVAQAFWLGIKTLATGLYTASTWASVQATLAATGAAWGLNAALYANPIFWVVLAVVALIGAFYLAIAIINKFAGTSISATGIIAGVFFALGAYIFNIIAFLWNIFASIAEFFVNVWNHPMYSVKKIFANLVTNVLDMTISMTKGWDGFATSFVNAMISAVNGVIKAWNWLVDLLPDSVTGALGIGKGTEFSHRTSITSDLENLKSGINDWVGEAPEGYWEAPKMEMKNVGAAFSAGYDKGAAFSDNVKDSFKMDELMNNAQALDQIGSAGKETAGNTGKMADSMEASEEDLKYLRDIAEREVINRFTTAEVKVDLTNHNNVNSELDLDGIIDRFGEKLVETLDSVAEGV</sequence>
<dbReference type="EMBL" id="LJIX01000006">
    <property type="protein sequence ID" value="KQL17685.1"/>
    <property type="molecule type" value="Genomic_DNA"/>
</dbReference>
<keyword evidence="2" id="KW-0812">Transmembrane</keyword>
<evidence type="ECO:0000313" key="4">
    <source>
        <dbReference type="EMBL" id="KQL17685.1"/>
    </source>
</evidence>
<comment type="caution">
    <text evidence="4">The sequence shown here is derived from an EMBL/GenBank/DDBJ whole genome shotgun (WGS) entry which is preliminary data.</text>
</comment>
<accession>A0A0Q3T2I9</accession>
<evidence type="ECO:0000259" key="3">
    <source>
        <dbReference type="Pfam" id="PF20155"/>
    </source>
</evidence>
<evidence type="ECO:0000256" key="2">
    <source>
        <dbReference type="SAM" id="Phobius"/>
    </source>
</evidence>
<proteinExistence type="predicted"/>
<feature type="transmembrane region" description="Helical" evidence="2">
    <location>
        <begin position="324"/>
        <end position="345"/>
    </location>
</feature>
<dbReference type="AlphaFoldDB" id="A0A0Q3T2I9"/>
<dbReference type="Pfam" id="PF20155">
    <property type="entry name" value="TMP_3"/>
    <property type="match status" value="1"/>
</dbReference>
<feature type="transmembrane region" description="Helical" evidence="2">
    <location>
        <begin position="351"/>
        <end position="373"/>
    </location>
</feature>
<feature type="transmembrane region" description="Helical" evidence="2">
    <location>
        <begin position="457"/>
        <end position="481"/>
    </location>
</feature>
<dbReference type="STRING" id="1637975.AN957_03035"/>
<feature type="transmembrane region" description="Helical" evidence="2">
    <location>
        <begin position="424"/>
        <end position="445"/>
    </location>
</feature>
<protein>
    <recommendedName>
        <fullName evidence="3">Tape measure protein N-terminal domain-containing protein</fullName>
    </recommendedName>
</protein>
<reference evidence="4 5" key="1">
    <citation type="submission" date="2015-09" db="EMBL/GenBank/DDBJ databases">
        <title>Genome sequencing project for genomic taxonomy and phylogenomics of Bacillus-like bacteria.</title>
        <authorList>
            <person name="Liu B."/>
            <person name="Wang J."/>
            <person name="Zhu Y."/>
            <person name="Liu G."/>
            <person name="Chen Q."/>
            <person name="Chen Z."/>
            <person name="Lan J."/>
            <person name="Che J."/>
            <person name="Ge C."/>
            <person name="Shi H."/>
            <person name="Pan Z."/>
            <person name="Liu X."/>
        </authorList>
    </citation>
    <scope>NUCLEOTIDE SEQUENCE [LARGE SCALE GENOMIC DNA]</scope>
    <source>
        <strain evidence="4 5">FJAT-18043</strain>
    </source>
</reference>
<keyword evidence="1" id="KW-0175">Coiled coil</keyword>
<keyword evidence="5" id="KW-1185">Reference proteome</keyword>
<evidence type="ECO:0000313" key="5">
    <source>
        <dbReference type="Proteomes" id="UP000050996"/>
    </source>
</evidence>
<dbReference type="InterPro" id="IPR013491">
    <property type="entry name" value="Tape_meas_N"/>
</dbReference>
<evidence type="ECO:0000256" key="1">
    <source>
        <dbReference type="SAM" id="Coils"/>
    </source>
</evidence>
<dbReference type="RefSeq" id="WP_056682194.1">
    <property type="nucleotide sequence ID" value="NZ_LJIX01000006.1"/>
</dbReference>
<organism evidence="4 5">
    <name type="scientific">Cytobacillus solani</name>
    <dbReference type="NCBI Taxonomy" id="1637975"/>
    <lineage>
        <taxon>Bacteria</taxon>
        <taxon>Bacillati</taxon>
        <taxon>Bacillota</taxon>
        <taxon>Bacilli</taxon>
        <taxon>Bacillales</taxon>
        <taxon>Bacillaceae</taxon>
        <taxon>Cytobacillus</taxon>
    </lineage>
</organism>
<feature type="coiled-coil region" evidence="1">
    <location>
        <begin position="48"/>
        <end position="85"/>
    </location>
</feature>
<name>A0A0Q3T2I9_9BACI</name>
<dbReference type="Proteomes" id="UP000050996">
    <property type="component" value="Unassembled WGS sequence"/>
</dbReference>
<keyword evidence="2" id="KW-0472">Membrane</keyword>
<feature type="domain" description="Tape measure protein N-terminal" evidence="3">
    <location>
        <begin position="111"/>
        <end position="293"/>
    </location>
</feature>
<dbReference type="NCBIfam" id="TIGR02675">
    <property type="entry name" value="tape_meas_nterm"/>
    <property type="match status" value="1"/>
</dbReference>
<keyword evidence="2" id="KW-1133">Transmembrane helix</keyword>
<dbReference type="PATRIC" id="fig|1637975.4.peg.270"/>
<gene>
    <name evidence="4" type="ORF">AN957_03035</name>
</gene>